<feature type="compositionally biased region" description="Basic residues" evidence="1">
    <location>
        <begin position="83"/>
        <end position="95"/>
    </location>
</feature>
<reference evidence="2" key="1">
    <citation type="journal article" date="2002" name="Nature">
        <title>The genome sequence and structure of rice chromosome 1.</title>
        <authorList>
            <person name="Sasaki T."/>
            <person name="Matsumoto T."/>
            <person name="Yamamoto K."/>
            <person name="Sakata K."/>
            <person name="Baba T."/>
            <person name="Katayose Y."/>
            <person name="Wu J."/>
            <person name="Niimura Y."/>
            <person name="Cheng Z."/>
            <person name="Nagamura Y."/>
            <person name="Antonio B.A."/>
            <person name="Kanamori H."/>
            <person name="Hosokawa S."/>
            <person name="Masukawa M."/>
            <person name="Arikawa K."/>
            <person name="Chiden Y."/>
            <person name="Hayashi M."/>
            <person name="Okamoto M."/>
            <person name="Ando T."/>
            <person name="Aoki H."/>
            <person name="Arita K."/>
            <person name="Hamada M."/>
            <person name="Harada C."/>
            <person name="Hijishita S."/>
            <person name="Honda M."/>
            <person name="Ichikawa Y."/>
            <person name="Idonuma A."/>
            <person name="Iijima M."/>
            <person name="Ikeda M."/>
            <person name="Ikeno M."/>
            <person name="Itoh S."/>
            <person name="Itoh T."/>
            <person name="Itoh Y."/>
            <person name="Itoh Y."/>
            <person name="Iwabuchi A."/>
            <person name="Kamiya K."/>
            <person name="Karasawa W."/>
            <person name="Katagiri S."/>
            <person name="Kikuta A."/>
            <person name="Kobayashi N."/>
            <person name="Kono I."/>
            <person name="Machita K."/>
            <person name="Maehara T."/>
            <person name="Mizuno H."/>
            <person name="Mizubayashi T."/>
            <person name="Mukai Y."/>
            <person name="Nagasaki H."/>
            <person name="Nakashima M."/>
            <person name="Nakama Y."/>
            <person name="Nakamichi Y."/>
            <person name="Nakamura M."/>
            <person name="Namiki N."/>
            <person name="Negishi M."/>
            <person name="Ohta I."/>
            <person name="Ono N."/>
            <person name="Saji S."/>
            <person name="Sakai K."/>
            <person name="Shibata M."/>
            <person name="Shimokawa T."/>
            <person name="Shomura A."/>
            <person name="Song J."/>
            <person name="Takazaki Y."/>
            <person name="Terasawa K."/>
            <person name="Tsuji K."/>
            <person name="Waki K."/>
            <person name="Yamagata H."/>
            <person name="Yamane H."/>
            <person name="Yoshiki S."/>
            <person name="Yoshihara R."/>
            <person name="Yukawa K."/>
            <person name="Zhong H."/>
            <person name="Iwama H."/>
            <person name="Endo T."/>
            <person name="Ito H."/>
            <person name="Hahn J.H."/>
            <person name="Kim H.I."/>
            <person name="Eun M.Y."/>
            <person name="Yano M."/>
            <person name="Jiang J."/>
            <person name="Gojobori T."/>
        </authorList>
    </citation>
    <scope>NUCLEOTIDE SEQUENCE [LARGE SCALE GENOMIC DNA]</scope>
</reference>
<organism evidence="2">
    <name type="scientific">Oryza sativa subsp. japonica</name>
    <name type="common">Rice</name>
    <dbReference type="NCBI Taxonomy" id="39947"/>
    <lineage>
        <taxon>Eukaryota</taxon>
        <taxon>Viridiplantae</taxon>
        <taxon>Streptophyta</taxon>
        <taxon>Embryophyta</taxon>
        <taxon>Tracheophyta</taxon>
        <taxon>Spermatophyta</taxon>
        <taxon>Magnoliopsida</taxon>
        <taxon>Liliopsida</taxon>
        <taxon>Poales</taxon>
        <taxon>Poaceae</taxon>
        <taxon>BOP clade</taxon>
        <taxon>Oryzoideae</taxon>
        <taxon>Oryzeae</taxon>
        <taxon>Oryzinae</taxon>
        <taxon>Oryza</taxon>
        <taxon>Oryza sativa</taxon>
    </lineage>
</organism>
<evidence type="ECO:0000313" key="2">
    <source>
        <dbReference type="EMBL" id="BAD81563.1"/>
    </source>
</evidence>
<dbReference type="Proteomes" id="UP000817658">
    <property type="component" value="Chromosome 1"/>
</dbReference>
<proteinExistence type="predicted"/>
<gene>
    <name evidence="2" type="primary">P0498A12.26</name>
</gene>
<accession>Q5NAE3</accession>
<feature type="region of interest" description="Disordered" evidence="1">
    <location>
        <begin position="68"/>
        <end position="95"/>
    </location>
</feature>
<dbReference type="AlphaFoldDB" id="Q5NAE3"/>
<dbReference type="EMBL" id="AP003020">
    <property type="protein sequence ID" value="BAD81563.1"/>
    <property type="molecule type" value="Genomic_DNA"/>
</dbReference>
<name>Q5NAE3_ORYSJ</name>
<protein>
    <submittedName>
        <fullName evidence="2">Uncharacterized protein</fullName>
    </submittedName>
</protein>
<sequence>MDVRWIGGARTDYLGRQRVVHWCVARALVANVTTYCVGSGPARHVGVVGKGRTRGTWGTARVIGMLDRRGKRRPTRATTHTVSRARAHAYGGRRI</sequence>
<evidence type="ECO:0000256" key="1">
    <source>
        <dbReference type="SAM" id="MobiDB-lite"/>
    </source>
</evidence>